<feature type="compositionally biased region" description="Basic and acidic residues" evidence="10">
    <location>
        <begin position="45"/>
        <end position="62"/>
    </location>
</feature>
<evidence type="ECO:0000256" key="5">
    <source>
        <dbReference type="ARBA" id="ARBA00022840"/>
    </source>
</evidence>
<dbReference type="SUPFAM" id="SSF52540">
    <property type="entry name" value="P-loop containing nucleoside triphosphate hydrolases"/>
    <property type="match status" value="1"/>
</dbReference>
<evidence type="ECO:0000256" key="7">
    <source>
        <dbReference type="ARBA" id="ARBA00034617"/>
    </source>
</evidence>
<dbReference type="InterPro" id="IPR027417">
    <property type="entry name" value="P-loop_NTPase"/>
</dbReference>
<evidence type="ECO:0000256" key="9">
    <source>
        <dbReference type="HAMAP-Rule" id="MF_01489"/>
    </source>
</evidence>
<comment type="catalytic activity">
    <reaction evidence="8 9">
        <text>ATP + H2O = ADP + phosphate + H(+)</text>
        <dbReference type="Rhea" id="RHEA:13065"/>
        <dbReference type="ChEBI" id="CHEBI:15377"/>
        <dbReference type="ChEBI" id="CHEBI:15378"/>
        <dbReference type="ChEBI" id="CHEBI:30616"/>
        <dbReference type="ChEBI" id="CHEBI:43474"/>
        <dbReference type="ChEBI" id="CHEBI:456216"/>
        <dbReference type="EC" id="5.6.2.4"/>
    </reaction>
</comment>
<evidence type="ECO:0000313" key="14">
    <source>
        <dbReference type="Proteomes" id="UP001058330"/>
    </source>
</evidence>
<keyword evidence="2 9" id="KW-0547">Nucleotide-binding</keyword>
<accession>A0ABY5RG42</accession>
<proteinExistence type="inferred from homology"/>
<evidence type="ECO:0000256" key="6">
    <source>
        <dbReference type="ARBA" id="ARBA00023235"/>
    </source>
</evidence>
<gene>
    <name evidence="9" type="primary">rad25</name>
    <name evidence="13" type="ORF">KU306_13765</name>
</gene>
<dbReference type="SMART" id="SM00490">
    <property type="entry name" value="HELICc"/>
    <property type="match status" value="1"/>
</dbReference>
<dbReference type="PANTHER" id="PTHR11274">
    <property type="entry name" value="RAD25/XP-B DNA REPAIR HELICASE"/>
    <property type="match status" value="1"/>
</dbReference>
<evidence type="ECO:0000256" key="1">
    <source>
        <dbReference type="ARBA" id="ARBA00006637"/>
    </source>
</evidence>
<feature type="domain" description="Helicase C-terminal" evidence="12">
    <location>
        <begin position="522"/>
        <end position="667"/>
    </location>
</feature>
<keyword evidence="6 9" id="KW-0413">Isomerase</keyword>
<dbReference type="GeneID" id="74529994"/>
<keyword evidence="5 9" id="KW-0067">ATP-binding</keyword>
<dbReference type="EMBL" id="CP078063">
    <property type="protein sequence ID" value="UVE49968.1"/>
    <property type="molecule type" value="Genomic_DNA"/>
</dbReference>
<dbReference type="HAMAP" id="MF_01489">
    <property type="entry name" value="Helicase_Rad25_arch"/>
    <property type="match status" value="1"/>
</dbReference>
<dbReference type="PROSITE" id="PS51192">
    <property type="entry name" value="HELICASE_ATP_BIND_1"/>
    <property type="match status" value="1"/>
</dbReference>
<feature type="compositionally biased region" description="Basic and acidic residues" evidence="10">
    <location>
        <begin position="662"/>
        <end position="690"/>
    </location>
</feature>
<feature type="domain" description="Helicase ATP-binding" evidence="11">
    <location>
        <begin position="320"/>
        <end position="469"/>
    </location>
</feature>
<dbReference type="Proteomes" id="UP001058330">
    <property type="component" value="Chromosome"/>
</dbReference>
<evidence type="ECO:0000256" key="4">
    <source>
        <dbReference type="ARBA" id="ARBA00022806"/>
    </source>
</evidence>
<protein>
    <recommendedName>
        <fullName evidence="9">Putative DNA 3'-5' helicase Rad25</fullName>
        <ecNumber evidence="9">5.6.2.4</ecNumber>
    </recommendedName>
</protein>
<dbReference type="InterPro" id="IPR050615">
    <property type="entry name" value="ATP-dep_DNA_Helicase"/>
</dbReference>
<dbReference type="PROSITE" id="PS51194">
    <property type="entry name" value="HELICASE_CTER"/>
    <property type="match status" value="1"/>
</dbReference>
<evidence type="ECO:0000259" key="11">
    <source>
        <dbReference type="PROSITE" id="PS51192"/>
    </source>
</evidence>
<comment type="catalytic activity">
    <reaction evidence="7 9">
        <text>Couples ATP hydrolysis with the unwinding of duplex DNA by translocating in the 3'-5' direction.</text>
        <dbReference type="EC" id="5.6.2.4"/>
    </reaction>
</comment>
<comment type="similarity">
    <text evidence="1 9">Belongs to the helicase family. RAD25/XPB subfamily.</text>
</comment>
<dbReference type="GO" id="GO:0004386">
    <property type="term" value="F:helicase activity"/>
    <property type="evidence" value="ECO:0007669"/>
    <property type="project" value="UniProtKB-KW"/>
</dbReference>
<dbReference type="Pfam" id="PF16203">
    <property type="entry name" value="ERCC3_RAD25_C"/>
    <property type="match status" value="1"/>
</dbReference>
<dbReference type="Gene3D" id="3.40.50.300">
    <property type="entry name" value="P-loop containing nucleotide triphosphate hydrolases"/>
    <property type="match status" value="2"/>
</dbReference>
<dbReference type="RefSeq" id="WP_258302289.1">
    <property type="nucleotide sequence ID" value="NZ_CP078063.1"/>
</dbReference>
<keyword evidence="4 9" id="KW-0347">Helicase</keyword>
<evidence type="ECO:0000256" key="8">
    <source>
        <dbReference type="ARBA" id="ARBA00048988"/>
    </source>
</evidence>
<dbReference type="Pfam" id="PF04851">
    <property type="entry name" value="ResIII"/>
    <property type="match status" value="1"/>
</dbReference>
<dbReference type="InterPro" id="IPR006935">
    <property type="entry name" value="Helicase/UvrB_N"/>
</dbReference>
<organism evidence="13 14">
    <name type="scientific">Haloferax larsenii</name>
    <dbReference type="NCBI Taxonomy" id="302484"/>
    <lineage>
        <taxon>Archaea</taxon>
        <taxon>Methanobacteriati</taxon>
        <taxon>Methanobacteriota</taxon>
        <taxon>Stenosarchaea group</taxon>
        <taxon>Halobacteria</taxon>
        <taxon>Halobacteriales</taxon>
        <taxon>Haloferacaceae</taxon>
        <taxon>Haloferax</taxon>
    </lineage>
</organism>
<dbReference type="InterPro" id="IPR030882">
    <property type="entry name" value="Helicase_Rad25_arc"/>
</dbReference>
<keyword evidence="14" id="KW-1185">Reference proteome</keyword>
<sequence>MTAEDDEHSTPPDDPRQQPTGDGVLDRLSDVAETPPLGDESSVPDIERGDGDADTDTPAKDTDREVSLAAFYEALEAEGRPVVTAQQVARRLGLAQSDAVEDLTTLADAGRLQKVDVQTDPIVWYPTEWGELASRERVVLFPKRREIVVDNPTQYTRARLSQFAHLVDTTGDRDGRGRGYLYRIRQEDVWQAPFDDVADLVALLWSVLPDRSPHLEEWVEDQWKRAHRFRLYTHEEGYTVLESATESLMGNVAMQKLDEDHVYAPISDTEAWVRDESVAAVKRILYDAGYPVEDDRDLEEGEQLDVSLGVELRGYQQDWVDRFLDQRAGVLVGPPGSGKTIAGIGALAAVGGETLILVPSRELARQWREELLTNTDLSEDQIGEYHGGVKEIRPVTIATYQTAGMDRHRSLFDSRRWGLIVYDEAHHIPSRVFQRSADLQSKHRLGLSATPIREDDKEAEIFTLVGPPIGTDWGKLFDAGYVQEPEVEIRYVGWADDMARNEWASSDGRERHMLAAMNPAKVFEARRLRARHPDSKTLIFVDYLDQGEEIADALDVPFVSGETRHHHREGYFKSFRDGDLDTLVISRIGDEGIDLPNAELAIVASGLGGSRRQGSQRAGRTMRPAGSALVYVLATRGTSEEDFAQRQMQHLAGKGIRVRETSHDDHAYGDNDDAASHDDADSHDADHSQQDDVAGDTSTSVPQE</sequence>
<evidence type="ECO:0000256" key="2">
    <source>
        <dbReference type="ARBA" id="ARBA00022741"/>
    </source>
</evidence>
<feature type="region of interest" description="Disordered" evidence="10">
    <location>
        <begin position="662"/>
        <end position="704"/>
    </location>
</feature>
<reference evidence="13" key="1">
    <citation type="submission" date="2021-07" db="EMBL/GenBank/DDBJ databases">
        <title>Studies on halocins as antimicrobial molecules from haloarchaea.</title>
        <authorList>
            <person name="Kumar S."/>
            <person name="Khare S.K."/>
        </authorList>
    </citation>
    <scope>NUCLEOTIDE SEQUENCE</scope>
    <source>
        <strain evidence="13">NCIM 5678</strain>
    </source>
</reference>
<evidence type="ECO:0000256" key="10">
    <source>
        <dbReference type="SAM" id="MobiDB-lite"/>
    </source>
</evidence>
<dbReference type="InterPro" id="IPR014001">
    <property type="entry name" value="Helicase_ATP-bd"/>
</dbReference>
<dbReference type="SMART" id="SM00487">
    <property type="entry name" value="DEXDc"/>
    <property type="match status" value="1"/>
</dbReference>
<feature type="region of interest" description="Disordered" evidence="10">
    <location>
        <begin position="1"/>
        <end position="62"/>
    </location>
</feature>
<dbReference type="PANTHER" id="PTHR11274:SF0">
    <property type="entry name" value="GENERAL TRANSCRIPTION AND DNA REPAIR FACTOR IIH HELICASE SUBUNIT XPB"/>
    <property type="match status" value="1"/>
</dbReference>
<name>A0ABY5RG42_HALLR</name>
<evidence type="ECO:0000256" key="3">
    <source>
        <dbReference type="ARBA" id="ARBA00022801"/>
    </source>
</evidence>
<dbReference type="EC" id="5.6.2.4" evidence="9"/>
<dbReference type="InterPro" id="IPR032438">
    <property type="entry name" value="ERCC3_RAD25_C"/>
</dbReference>
<keyword evidence="3 9" id="KW-0378">Hydrolase</keyword>
<dbReference type="PRINTS" id="PR00851">
    <property type="entry name" value="XRODRMPGMNTB"/>
</dbReference>
<evidence type="ECO:0000313" key="13">
    <source>
        <dbReference type="EMBL" id="UVE49968.1"/>
    </source>
</evidence>
<evidence type="ECO:0000259" key="12">
    <source>
        <dbReference type="PROSITE" id="PS51194"/>
    </source>
</evidence>
<dbReference type="InterPro" id="IPR001650">
    <property type="entry name" value="Helicase_C-like"/>
</dbReference>